<sequence>MKPVLVTGATGFIGGHLAQRLLGEGIPVRLLVRDPQRLSAALQQGAQIYVGDLTQPDSLPAAVRGVGRVFHCAANVRTWDQRESYWQVNVHGLGHLLDALAQAPELPERFVHFSSVDVYGFPKEPAHENARLQPTGFGYGDSKQAAEELLCRRATEMHLPWTILRPTNVMGPGSPFIERIGSEIRSGLMLKVDGGEAHCGYLDVQNLVDVALWAAHNPSAESEIYNVRDPVSISWAQFLRDLRQGLRGRGVILNLPYALAMGAAQVIAAPYGWLRLRAEPLLHPLLVQIFGRTCGHSLEKLQAAGAPLGRIPYAQSLQMALGLETPPAR</sequence>
<evidence type="ECO:0000259" key="3">
    <source>
        <dbReference type="Pfam" id="PF01370"/>
    </source>
</evidence>
<comment type="caution">
    <text evidence="4">The sequence shown here is derived from an EMBL/GenBank/DDBJ whole genome shotgun (WGS) entry which is preliminary data.</text>
</comment>
<dbReference type="SUPFAM" id="SSF51735">
    <property type="entry name" value="NAD(P)-binding Rossmann-fold domains"/>
    <property type="match status" value="1"/>
</dbReference>
<dbReference type="Pfam" id="PF01370">
    <property type="entry name" value="Epimerase"/>
    <property type="match status" value="1"/>
</dbReference>
<reference evidence="4" key="1">
    <citation type="journal article" date="2021" name="ISME J.">
        <title>Genomic evolution of the class Acidithiobacillia: deep-branching Proteobacteria living in extreme acidic conditions.</title>
        <authorList>
            <person name="Moya-Beltran A."/>
            <person name="Beard S."/>
            <person name="Rojas-Villalobos C."/>
            <person name="Issotta F."/>
            <person name="Gallardo Y."/>
            <person name="Ulloa R."/>
            <person name="Giaveno A."/>
            <person name="Degli Esposti M."/>
            <person name="Johnson D.B."/>
            <person name="Quatrini R."/>
        </authorList>
    </citation>
    <scope>NUCLEOTIDE SEQUENCE</scope>
    <source>
        <strain evidence="4">VAN18-1</strain>
    </source>
</reference>
<evidence type="ECO:0000313" key="4">
    <source>
        <dbReference type="EMBL" id="MBU2788885.1"/>
    </source>
</evidence>
<keyword evidence="5" id="KW-1185">Reference proteome</keyword>
<comment type="similarity">
    <text evidence="2">Belongs to the NAD(P)-dependent epimerase/dehydratase family.</text>
</comment>
<dbReference type="Gene3D" id="3.40.50.720">
    <property type="entry name" value="NAD(P)-binding Rossmann-like Domain"/>
    <property type="match status" value="1"/>
</dbReference>
<dbReference type="RefSeq" id="WP_215870958.1">
    <property type="nucleotide sequence ID" value="NZ_JAAXYO010000165.1"/>
</dbReference>
<evidence type="ECO:0000256" key="1">
    <source>
        <dbReference type="ARBA" id="ARBA00005125"/>
    </source>
</evidence>
<dbReference type="InterPro" id="IPR001509">
    <property type="entry name" value="Epimerase_deHydtase"/>
</dbReference>
<dbReference type="Proteomes" id="UP001197378">
    <property type="component" value="Unassembled WGS sequence"/>
</dbReference>
<dbReference type="PANTHER" id="PTHR43000">
    <property type="entry name" value="DTDP-D-GLUCOSE 4,6-DEHYDRATASE-RELATED"/>
    <property type="match status" value="1"/>
</dbReference>
<name>A0AAE3CKV7_9PROT</name>
<organism evidence="4 5">
    <name type="scientific">Igneacidithiobacillus copahuensis</name>
    <dbReference type="NCBI Taxonomy" id="2724909"/>
    <lineage>
        <taxon>Bacteria</taxon>
        <taxon>Pseudomonadati</taxon>
        <taxon>Pseudomonadota</taxon>
        <taxon>Acidithiobacillia</taxon>
        <taxon>Acidithiobacillales</taxon>
        <taxon>Acidithiobacillaceae</taxon>
        <taxon>Igneacidithiobacillus</taxon>
    </lineage>
</organism>
<dbReference type="InterPro" id="IPR036291">
    <property type="entry name" value="NAD(P)-bd_dom_sf"/>
</dbReference>
<dbReference type="EMBL" id="JAAXYO010000165">
    <property type="protein sequence ID" value="MBU2788885.1"/>
    <property type="molecule type" value="Genomic_DNA"/>
</dbReference>
<comment type="pathway">
    <text evidence="1">Bacterial outer membrane biogenesis; LPS O-antigen biosynthesis.</text>
</comment>
<protein>
    <submittedName>
        <fullName evidence="4">NAD-dependent epimerase/dehydratase family protein</fullName>
    </submittedName>
</protein>
<proteinExistence type="inferred from homology"/>
<evidence type="ECO:0000256" key="2">
    <source>
        <dbReference type="ARBA" id="ARBA00007637"/>
    </source>
</evidence>
<dbReference type="AlphaFoldDB" id="A0AAE3CKV7"/>
<accession>A0AAE3CKV7</accession>
<gene>
    <name evidence="4" type="ORF">HFQ13_11855</name>
</gene>
<evidence type="ECO:0000313" key="5">
    <source>
        <dbReference type="Proteomes" id="UP001197378"/>
    </source>
</evidence>
<feature type="domain" description="NAD-dependent epimerase/dehydratase" evidence="3">
    <location>
        <begin position="4"/>
        <end position="227"/>
    </location>
</feature>